<dbReference type="PANTHER" id="PTHR43591:SF110">
    <property type="entry name" value="RHODANESE DOMAIN-CONTAINING PROTEIN"/>
    <property type="match status" value="1"/>
</dbReference>
<dbReference type="GO" id="GO:0032259">
    <property type="term" value="P:methylation"/>
    <property type="evidence" value="ECO:0007669"/>
    <property type="project" value="UniProtKB-KW"/>
</dbReference>
<sequence>MSNRKEIHDRVLSAASKDELKEAYSDWADAYDHDLLNEMGYVAPTIAVNEFQSHLQGKQIVILDAGCGTGLVGALLSEKGYRIIDGLDYSPQMLEKANEKQVYRDLAQADLTASLDISDNQYDAVISVGTFTCAHVGPVAFNELLRITKPGGYICFTVRDTAWDEDQYHLKMGALEKEGRWKCVKADTANYIEQEGSQCKVCVYQVT</sequence>
<evidence type="ECO:0000259" key="1">
    <source>
        <dbReference type="Pfam" id="PF08241"/>
    </source>
</evidence>
<dbReference type="SUPFAM" id="SSF53335">
    <property type="entry name" value="S-adenosyl-L-methionine-dependent methyltransferases"/>
    <property type="match status" value="1"/>
</dbReference>
<name>A0A8J6N7K2_9BACT</name>
<dbReference type="InterPro" id="IPR029063">
    <property type="entry name" value="SAM-dependent_MTases_sf"/>
</dbReference>
<evidence type="ECO:0000313" key="2">
    <source>
        <dbReference type="EMBL" id="MBC8208217.1"/>
    </source>
</evidence>
<dbReference type="Pfam" id="PF08241">
    <property type="entry name" value="Methyltransf_11"/>
    <property type="match status" value="1"/>
</dbReference>
<evidence type="ECO:0000313" key="3">
    <source>
        <dbReference type="Proteomes" id="UP000599024"/>
    </source>
</evidence>
<reference evidence="2 3" key="1">
    <citation type="submission" date="2020-08" db="EMBL/GenBank/DDBJ databases">
        <title>Bridging the membrane lipid divide: bacteria of the FCB group superphylum have the potential to synthesize archaeal ether lipids.</title>
        <authorList>
            <person name="Villanueva L."/>
            <person name="Von Meijenfeldt F.A.B."/>
            <person name="Westbye A.B."/>
            <person name="Yadav S."/>
            <person name="Hopmans E.C."/>
            <person name="Dutilh B.E."/>
            <person name="Sinninghe Damste J.S."/>
        </authorList>
    </citation>
    <scope>NUCLEOTIDE SEQUENCE [LARGE SCALE GENOMIC DNA]</scope>
    <source>
        <strain evidence="2">NIOZ-UU81</strain>
    </source>
</reference>
<dbReference type="Proteomes" id="UP000599024">
    <property type="component" value="Unassembled WGS sequence"/>
</dbReference>
<dbReference type="PANTHER" id="PTHR43591">
    <property type="entry name" value="METHYLTRANSFERASE"/>
    <property type="match status" value="1"/>
</dbReference>
<gene>
    <name evidence="2" type="ORF">H8E79_03485</name>
</gene>
<keyword evidence="2" id="KW-0808">Transferase</keyword>
<dbReference type="EMBL" id="JACNLK010000031">
    <property type="protein sequence ID" value="MBC8208217.1"/>
    <property type="molecule type" value="Genomic_DNA"/>
</dbReference>
<keyword evidence="2" id="KW-0489">Methyltransferase</keyword>
<proteinExistence type="predicted"/>
<protein>
    <submittedName>
        <fullName evidence="2">Class I SAM-dependent methyltransferase</fullName>
    </submittedName>
</protein>
<dbReference type="CDD" id="cd02440">
    <property type="entry name" value="AdoMet_MTases"/>
    <property type="match status" value="1"/>
</dbReference>
<dbReference type="InterPro" id="IPR013216">
    <property type="entry name" value="Methyltransf_11"/>
</dbReference>
<dbReference type="Gene3D" id="3.40.50.150">
    <property type="entry name" value="Vaccinia Virus protein VP39"/>
    <property type="match status" value="1"/>
</dbReference>
<feature type="domain" description="Methyltransferase type 11" evidence="1">
    <location>
        <begin position="63"/>
        <end position="156"/>
    </location>
</feature>
<dbReference type="GO" id="GO:0008757">
    <property type="term" value="F:S-adenosylmethionine-dependent methyltransferase activity"/>
    <property type="evidence" value="ECO:0007669"/>
    <property type="project" value="InterPro"/>
</dbReference>
<comment type="caution">
    <text evidence="2">The sequence shown here is derived from an EMBL/GenBank/DDBJ whole genome shotgun (WGS) entry which is preliminary data.</text>
</comment>
<organism evidence="2 3">
    <name type="scientific">Candidatus Desulfatifera sulfidica</name>
    <dbReference type="NCBI Taxonomy" id="2841691"/>
    <lineage>
        <taxon>Bacteria</taxon>
        <taxon>Pseudomonadati</taxon>
        <taxon>Thermodesulfobacteriota</taxon>
        <taxon>Desulfobulbia</taxon>
        <taxon>Desulfobulbales</taxon>
        <taxon>Desulfobulbaceae</taxon>
        <taxon>Candidatus Desulfatifera</taxon>
    </lineage>
</organism>
<dbReference type="AlphaFoldDB" id="A0A8J6N7K2"/>
<accession>A0A8J6N7K2</accession>